<evidence type="ECO:0000313" key="4">
    <source>
        <dbReference type="Proteomes" id="UP000255139"/>
    </source>
</evidence>
<dbReference type="Proteomes" id="UP000255139">
    <property type="component" value="Unassembled WGS sequence"/>
</dbReference>
<dbReference type="Proteomes" id="UP000029922">
    <property type="component" value="Unassembled WGS sequence"/>
</dbReference>
<accession>A0A099U0P1</accession>
<evidence type="ECO:0000313" key="3">
    <source>
        <dbReference type="Proteomes" id="UP000029922"/>
    </source>
</evidence>
<dbReference type="EMBL" id="UGJE01000002">
    <property type="protein sequence ID" value="STQ86812.1"/>
    <property type="molecule type" value="Genomic_DNA"/>
</dbReference>
<dbReference type="EMBL" id="JRPD02000028">
    <property type="protein sequence ID" value="TLD98513.1"/>
    <property type="molecule type" value="Genomic_DNA"/>
</dbReference>
<dbReference type="OrthoDB" id="9799211at2"/>
<reference evidence="1 4" key="2">
    <citation type="submission" date="2018-06" db="EMBL/GenBank/DDBJ databases">
        <authorList>
            <consortium name="Pathogen Informatics"/>
            <person name="Doyle S."/>
        </authorList>
    </citation>
    <scope>NUCLEOTIDE SEQUENCE [LARGE SCALE GENOMIC DNA]</scope>
    <source>
        <strain evidence="1 4">NCTC12714</strain>
    </source>
</reference>
<organism evidence="1 4">
    <name type="scientific">Helicobacter muridarum</name>
    <dbReference type="NCBI Taxonomy" id="216"/>
    <lineage>
        <taxon>Bacteria</taxon>
        <taxon>Pseudomonadati</taxon>
        <taxon>Campylobacterota</taxon>
        <taxon>Epsilonproteobacteria</taxon>
        <taxon>Campylobacterales</taxon>
        <taxon>Helicobacteraceae</taxon>
        <taxon>Helicobacter</taxon>
    </lineage>
</organism>
<proteinExistence type="predicted"/>
<sequence length="243" mass="29054">MVEYKIFCDESNHLEYKDNPTLRSKIMVLGGISVLSKDIEHINRQIKYLKHKYNHKKELKWTKLIASQEKFYDEIIEFFFNEPKLKFQALLVPDKTILKHDIYNQGNADVFYYKVYYYIFKNLLENEINQNINTKAKIYLDYKDTRCGDRIKELLKVLRNKFKDAIDFQCFTAQSHEANLIQFVDIFIGAIAYKARDDIEHKSKIKNHIVQKIESLSNIKLELGTPPWENKFNIFKIELRKGR</sequence>
<evidence type="ECO:0000313" key="2">
    <source>
        <dbReference type="EMBL" id="TLD98513.1"/>
    </source>
</evidence>
<dbReference type="STRING" id="216.LS73_04250"/>
<keyword evidence="4" id="KW-1185">Reference proteome</keyword>
<dbReference type="RefSeq" id="WP_034557819.1">
    <property type="nucleotide sequence ID" value="NZ_FZML01000033.1"/>
</dbReference>
<evidence type="ECO:0000313" key="1">
    <source>
        <dbReference type="EMBL" id="STQ86812.1"/>
    </source>
</evidence>
<dbReference type="InterPro" id="IPR024524">
    <property type="entry name" value="DUF3800"/>
</dbReference>
<reference evidence="2 3" key="1">
    <citation type="journal article" date="2014" name="Genome Announc.">
        <title>Draft genome sequences of eight enterohepatic helicobacter species isolated from both laboratory and wild rodents.</title>
        <authorList>
            <person name="Sheh A."/>
            <person name="Shen Z."/>
            <person name="Fox J.G."/>
        </authorList>
    </citation>
    <scope>NUCLEOTIDE SEQUENCE [LARGE SCALE GENOMIC DNA]</scope>
    <source>
        <strain evidence="2 3">ST1</strain>
    </source>
</reference>
<name>A0A099U0P1_9HELI</name>
<dbReference type="Pfam" id="PF12686">
    <property type="entry name" value="DUF3800"/>
    <property type="match status" value="1"/>
</dbReference>
<protein>
    <submittedName>
        <fullName evidence="2">DUF3800 domain-containing protein</fullName>
    </submittedName>
    <submittedName>
        <fullName evidence="1">Protein of uncharacterized function (DUF3800)</fullName>
    </submittedName>
</protein>
<dbReference type="AlphaFoldDB" id="A0A099U0P1"/>
<gene>
    <name evidence="2" type="ORF">LS73_008790</name>
    <name evidence="1" type="ORF">NCTC12714_01623</name>
</gene>